<evidence type="ECO:0000313" key="2">
    <source>
        <dbReference type="EMBL" id="KAF2893176.1"/>
    </source>
</evidence>
<comment type="caution">
    <text evidence="2">The sequence shown here is derived from an EMBL/GenBank/DDBJ whole genome shotgun (WGS) entry which is preliminary data.</text>
</comment>
<sequence length="313" mass="35094">MERAIVAVREKWDCRSLPKRSISEEIERKSYLGKELETETFNYLMIMKRSRESVDGLVFKTAYSTFVPQCETSSARASTTHLFGFLEETYDKSKIRANKVYNVDETAQSIIQSKIPYVICRKGKRQIAALTSVERGATITIIACMSATGHFVPPLVIFPRTNMAQTLMKSAPSESMQSTPFIEQTRPTEKSPVLLVVDGYYSHVRNKDVIDVTRENRVTIISVPPHSKLQPLNKTFMDPLKSYYSKEARQLMKHNNTILWSSNPGLDLASTPAIFTPASPESVSAGPALSGTFQQVNLFQLAPVPSMKKNTSN</sequence>
<dbReference type="OrthoDB" id="8191755at2759"/>
<reference evidence="2" key="1">
    <citation type="submission" date="2019-08" db="EMBL/GenBank/DDBJ databases">
        <title>The genome of the North American firefly Photinus pyralis.</title>
        <authorList>
            <consortium name="Photinus pyralis genome working group"/>
            <person name="Fallon T.R."/>
            <person name="Sander Lower S.E."/>
            <person name="Weng J.-K."/>
        </authorList>
    </citation>
    <scope>NUCLEOTIDE SEQUENCE</scope>
    <source>
        <strain evidence="2">TRF0915ILg1</strain>
        <tissue evidence="2">Whole body</tissue>
    </source>
</reference>
<keyword evidence="3" id="KW-1185">Reference proteome</keyword>
<evidence type="ECO:0000313" key="3">
    <source>
        <dbReference type="Proteomes" id="UP000801492"/>
    </source>
</evidence>
<dbReference type="PANTHER" id="PTHR19303">
    <property type="entry name" value="TRANSPOSON"/>
    <property type="match status" value="1"/>
</dbReference>
<gene>
    <name evidence="2" type="ORF">ILUMI_12998</name>
</gene>
<feature type="domain" description="DDE-1" evidence="1">
    <location>
        <begin position="181"/>
        <end position="258"/>
    </location>
</feature>
<evidence type="ECO:0000259" key="1">
    <source>
        <dbReference type="Pfam" id="PF03184"/>
    </source>
</evidence>
<organism evidence="2 3">
    <name type="scientific">Ignelater luminosus</name>
    <name type="common">Cucubano</name>
    <name type="synonym">Pyrophorus luminosus</name>
    <dbReference type="NCBI Taxonomy" id="2038154"/>
    <lineage>
        <taxon>Eukaryota</taxon>
        <taxon>Metazoa</taxon>
        <taxon>Ecdysozoa</taxon>
        <taxon>Arthropoda</taxon>
        <taxon>Hexapoda</taxon>
        <taxon>Insecta</taxon>
        <taxon>Pterygota</taxon>
        <taxon>Neoptera</taxon>
        <taxon>Endopterygota</taxon>
        <taxon>Coleoptera</taxon>
        <taxon>Polyphaga</taxon>
        <taxon>Elateriformia</taxon>
        <taxon>Elateroidea</taxon>
        <taxon>Elateridae</taxon>
        <taxon>Agrypninae</taxon>
        <taxon>Pyrophorini</taxon>
        <taxon>Ignelater</taxon>
    </lineage>
</organism>
<dbReference type="Pfam" id="PF03184">
    <property type="entry name" value="DDE_1"/>
    <property type="match status" value="1"/>
</dbReference>
<dbReference type="InterPro" id="IPR050863">
    <property type="entry name" value="CenT-Element_Derived"/>
</dbReference>
<name>A0A8K0GBU5_IGNLU</name>
<dbReference type="InterPro" id="IPR004875">
    <property type="entry name" value="DDE_SF_endonuclease_dom"/>
</dbReference>
<dbReference type="GO" id="GO:0005634">
    <property type="term" value="C:nucleus"/>
    <property type="evidence" value="ECO:0007669"/>
    <property type="project" value="TreeGrafter"/>
</dbReference>
<proteinExistence type="predicted"/>
<dbReference type="Gene3D" id="3.30.420.10">
    <property type="entry name" value="Ribonuclease H-like superfamily/Ribonuclease H"/>
    <property type="match status" value="1"/>
</dbReference>
<accession>A0A8K0GBU5</accession>
<dbReference type="Proteomes" id="UP000801492">
    <property type="component" value="Unassembled WGS sequence"/>
</dbReference>
<dbReference type="EMBL" id="VTPC01008182">
    <property type="protein sequence ID" value="KAF2893176.1"/>
    <property type="molecule type" value="Genomic_DNA"/>
</dbReference>
<dbReference type="AlphaFoldDB" id="A0A8K0GBU5"/>
<protein>
    <recommendedName>
        <fullName evidence="1">DDE-1 domain-containing protein</fullName>
    </recommendedName>
</protein>
<dbReference type="InterPro" id="IPR036397">
    <property type="entry name" value="RNaseH_sf"/>
</dbReference>
<dbReference type="GO" id="GO:0003677">
    <property type="term" value="F:DNA binding"/>
    <property type="evidence" value="ECO:0007669"/>
    <property type="project" value="TreeGrafter"/>
</dbReference>
<dbReference type="PANTHER" id="PTHR19303:SF74">
    <property type="entry name" value="POGO TRANSPOSABLE ELEMENT WITH KRAB DOMAIN"/>
    <property type="match status" value="1"/>
</dbReference>